<evidence type="ECO:0000313" key="2">
    <source>
        <dbReference type="Proteomes" id="UP000184447"/>
    </source>
</evidence>
<accession>A0A1M5VV49</accession>
<gene>
    <name evidence="1" type="ORF">SAMN02745207_02519</name>
</gene>
<proteinExistence type="predicted"/>
<dbReference type="RefSeq" id="WP_073338777.1">
    <property type="nucleotide sequence ID" value="NZ_FQXM01000013.1"/>
</dbReference>
<dbReference type="Proteomes" id="UP000184447">
    <property type="component" value="Unassembled WGS sequence"/>
</dbReference>
<dbReference type="AlphaFoldDB" id="A0A1M5VV49"/>
<dbReference type="STRING" id="1121316.SAMN02745207_02519"/>
<protein>
    <submittedName>
        <fullName evidence="1">Uncharacterized protein</fullName>
    </submittedName>
</protein>
<keyword evidence="2" id="KW-1185">Reference proteome</keyword>
<reference evidence="1 2" key="1">
    <citation type="submission" date="2016-11" db="EMBL/GenBank/DDBJ databases">
        <authorList>
            <person name="Jaros S."/>
            <person name="Januszkiewicz K."/>
            <person name="Wedrychowicz H."/>
        </authorList>
    </citation>
    <scope>NUCLEOTIDE SEQUENCE [LARGE SCALE GENOMIC DNA]</scope>
    <source>
        <strain evidence="1 2">DSM 8605</strain>
    </source>
</reference>
<sequence>MHYSKNNIIVKIENSNPVEYAILNPITGSFDLMNQDEYTDLMRFKNNENTDNIDYEFVTYILERGYVFHNSGESP</sequence>
<dbReference type="EMBL" id="FQXM01000013">
    <property type="protein sequence ID" value="SHH79126.1"/>
    <property type="molecule type" value="Genomic_DNA"/>
</dbReference>
<organism evidence="1 2">
    <name type="scientific">Clostridium grantii DSM 8605</name>
    <dbReference type="NCBI Taxonomy" id="1121316"/>
    <lineage>
        <taxon>Bacteria</taxon>
        <taxon>Bacillati</taxon>
        <taxon>Bacillota</taxon>
        <taxon>Clostridia</taxon>
        <taxon>Eubacteriales</taxon>
        <taxon>Clostridiaceae</taxon>
        <taxon>Clostridium</taxon>
    </lineage>
</organism>
<evidence type="ECO:0000313" key="1">
    <source>
        <dbReference type="EMBL" id="SHH79126.1"/>
    </source>
</evidence>
<name>A0A1M5VV49_9CLOT</name>